<sequence>MFSPIFAYNLAGAKHNVILSPSLLGQLQQNSAGLDENDTTEWNILRNVFKLPNDTKTGFLDLRPKLAKVLEENFFGRQQAGKLISASLSILADHLPDFVTFNSSIVDQLPWERVGNIELTDGTVEAECDLLTLMNEFLCGAILVPITGHQFPESYQLLASDLSTVTELYYALATDLPRLFPKSGLPGSILAKKRLFQNFTRFYDELDNPKKRVPADDESMSGDEMDADTPTPLTELNKFFVENEVPTEARAAITIQILHNLVSTIVPLAFWTLLRLNTSVKAQPKADPEGTSIDQIRKETQLWAHAIQPPSIHPSFPAPPAISFNGVPNLSSATSLPLIRSAIDEARRLYKSPIKTLKVNKPITLTEEESIRPGTQEKWELDVGSYVDIGFSQTLLNTSSAQFINSAEYKPNRFQHTTPPLSVTDPSSSQESFETSLLIAFVAGVLQLWEISPAPKKSMFDLMREAQAAAMVPMDGKAAPPDQSAVEKKVGEWVVPRAVDGANVKIPNHDIRVRIRRREGLPEQRSVRKAK</sequence>
<gene>
    <name evidence="1" type="ORF">GRF29_161g763031</name>
</gene>
<proteinExistence type="predicted"/>
<dbReference type="EMBL" id="WVTA01000014">
    <property type="protein sequence ID" value="KAK3202305.1"/>
    <property type="molecule type" value="Genomic_DNA"/>
</dbReference>
<dbReference type="AlphaFoldDB" id="A0AAN6LT58"/>
<dbReference type="InterPro" id="IPR036396">
    <property type="entry name" value="Cyt_P450_sf"/>
</dbReference>
<dbReference type="GO" id="GO:0016705">
    <property type="term" value="F:oxidoreductase activity, acting on paired donors, with incorporation or reduction of molecular oxygen"/>
    <property type="evidence" value="ECO:0007669"/>
    <property type="project" value="InterPro"/>
</dbReference>
<dbReference type="PANTHER" id="PTHR24306">
    <property type="match status" value="1"/>
</dbReference>
<keyword evidence="2" id="KW-1185">Reference proteome</keyword>
<dbReference type="SUPFAM" id="SSF48264">
    <property type="entry name" value="Cytochrome P450"/>
    <property type="match status" value="1"/>
</dbReference>
<dbReference type="Proteomes" id="UP001280581">
    <property type="component" value="Unassembled WGS sequence"/>
</dbReference>
<reference evidence="1 2" key="1">
    <citation type="submission" date="2021-02" db="EMBL/GenBank/DDBJ databases">
        <title>Genome assembly of Pseudopithomyces chartarum.</title>
        <authorList>
            <person name="Jauregui R."/>
            <person name="Singh J."/>
            <person name="Voisey C."/>
        </authorList>
    </citation>
    <scope>NUCLEOTIDE SEQUENCE [LARGE SCALE GENOMIC DNA]</scope>
    <source>
        <strain evidence="1 2">AGR01</strain>
    </source>
</reference>
<evidence type="ECO:0000313" key="1">
    <source>
        <dbReference type="EMBL" id="KAK3202305.1"/>
    </source>
</evidence>
<dbReference type="PANTHER" id="PTHR24306:SF7">
    <property type="entry name" value="AHBB"/>
    <property type="match status" value="1"/>
</dbReference>
<dbReference type="Gene3D" id="1.10.630.10">
    <property type="entry name" value="Cytochrome P450"/>
    <property type="match status" value="1"/>
</dbReference>
<evidence type="ECO:0000313" key="2">
    <source>
        <dbReference type="Proteomes" id="UP001280581"/>
    </source>
</evidence>
<name>A0AAN6LT58_9PLEO</name>
<dbReference type="GO" id="GO:0020037">
    <property type="term" value="F:heme binding"/>
    <property type="evidence" value="ECO:0007669"/>
    <property type="project" value="InterPro"/>
</dbReference>
<dbReference type="GO" id="GO:0005506">
    <property type="term" value="F:iron ion binding"/>
    <property type="evidence" value="ECO:0007669"/>
    <property type="project" value="InterPro"/>
</dbReference>
<protein>
    <submittedName>
        <fullName evidence="1">Uncharacterized protein</fullName>
    </submittedName>
</protein>
<accession>A0AAN6LT58</accession>
<dbReference type="GO" id="GO:0004497">
    <property type="term" value="F:monooxygenase activity"/>
    <property type="evidence" value="ECO:0007669"/>
    <property type="project" value="InterPro"/>
</dbReference>
<organism evidence="1 2">
    <name type="scientific">Pseudopithomyces chartarum</name>
    <dbReference type="NCBI Taxonomy" id="1892770"/>
    <lineage>
        <taxon>Eukaryota</taxon>
        <taxon>Fungi</taxon>
        <taxon>Dikarya</taxon>
        <taxon>Ascomycota</taxon>
        <taxon>Pezizomycotina</taxon>
        <taxon>Dothideomycetes</taxon>
        <taxon>Pleosporomycetidae</taxon>
        <taxon>Pleosporales</taxon>
        <taxon>Massarineae</taxon>
        <taxon>Didymosphaeriaceae</taxon>
        <taxon>Pseudopithomyces</taxon>
    </lineage>
</organism>
<comment type="caution">
    <text evidence="1">The sequence shown here is derived from an EMBL/GenBank/DDBJ whole genome shotgun (WGS) entry which is preliminary data.</text>
</comment>